<dbReference type="PATRIC" id="fig|1365176.7.peg.782"/>
<organism evidence="1 2">
    <name type="scientific">Thermofilum adornatum</name>
    <dbReference type="NCBI Taxonomy" id="1365176"/>
    <lineage>
        <taxon>Archaea</taxon>
        <taxon>Thermoproteota</taxon>
        <taxon>Thermoprotei</taxon>
        <taxon>Thermofilales</taxon>
        <taxon>Thermofilaceae</taxon>
        <taxon>Thermofilum</taxon>
    </lineage>
</organism>
<proteinExistence type="predicted"/>
<reference evidence="1 2" key="1">
    <citation type="journal article" date="2013" name="Genome Announc.">
        <title>Complete Genomic Sequence of 'Thermofilum adornatus' Strain 1910bT, a Hyperthermophilic Anaerobic Organotrophic Crenarchaeon.</title>
        <authorList>
            <person name="Dominova I.N."/>
            <person name="Kublanov I.V."/>
            <person name="Podosokorskaya O.A."/>
            <person name="Derbikova K.S."/>
            <person name="Patrushev M.V."/>
            <person name="Toshchakov S.V."/>
        </authorList>
    </citation>
    <scope>NUCLEOTIDE SEQUENCE [LARGE SCALE GENOMIC DNA]</scope>
    <source>
        <strain evidence="2">1910b</strain>
    </source>
</reference>
<dbReference type="Proteomes" id="UP000015543">
    <property type="component" value="Chromosome"/>
</dbReference>
<dbReference type="KEGG" id="thb:N186_03990"/>
<name>S6A5I9_9CREN</name>
<dbReference type="EMBL" id="CP006646">
    <property type="protein sequence ID" value="AGT35157.1"/>
    <property type="molecule type" value="Genomic_DNA"/>
</dbReference>
<dbReference type="HOGENOM" id="CLU_2985879_0_0_2"/>
<protein>
    <submittedName>
        <fullName evidence="1">Uncharacterized protein</fullName>
    </submittedName>
</protein>
<evidence type="ECO:0000313" key="2">
    <source>
        <dbReference type="Proteomes" id="UP000015543"/>
    </source>
</evidence>
<evidence type="ECO:0000313" key="1">
    <source>
        <dbReference type="EMBL" id="AGT35157.1"/>
    </source>
</evidence>
<keyword evidence="2" id="KW-1185">Reference proteome</keyword>
<dbReference type="GeneID" id="58787917"/>
<accession>S6A5I9</accession>
<dbReference type="AlphaFoldDB" id="S6A5I9"/>
<dbReference type="RefSeq" id="WP_020962462.1">
    <property type="nucleotide sequence ID" value="NC_022093.1"/>
</dbReference>
<sequence length="57" mass="6241">MGSGEVDGEVESARAVAYWSTLKNCLLALRSLLEESGEARVEGLRDKGSRLGRIEKF</sequence>
<gene>
    <name evidence="1" type="ORF">N186_03990</name>
</gene>